<gene>
    <name evidence="1" type="ORF">BPAG_LOCUS1339</name>
</gene>
<evidence type="ECO:0000313" key="1">
    <source>
        <dbReference type="EMBL" id="VDN82525.1"/>
    </source>
</evidence>
<organism evidence="3">
    <name type="scientific">Brugia pahangi</name>
    <name type="common">Filarial nematode worm</name>
    <dbReference type="NCBI Taxonomy" id="6280"/>
    <lineage>
        <taxon>Eukaryota</taxon>
        <taxon>Metazoa</taxon>
        <taxon>Ecdysozoa</taxon>
        <taxon>Nematoda</taxon>
        <taxon>Chromadorea</taxon>
        <taxon>Rhabditida</taxon>
        <taxon>Spirurina</taxon>
        <taxon>Spiruromorpha</taxon>
        <taxon>Filarioidea</taxon>
        <taxon>Onchocercidae</taxon>
        <taxon>Brugia</taxon>
    </lineage>
</organism>
<evidence type="ECO:0000313" key="3">
    <source>
        <dbReference type="WBParaSite" id="BPAG_0000133801-mRNA-1"/>
    </source>
</evidence>
<dbReference type="EMBL" id="UZAD01000099">
    <property type="protein sequence ID" value="VDN82525.1"/>
    <property type="molecule type" value="Genomic_DNA"/>
</dbReference>
<keyword evidence="2" id="KW-1185">Reference proteome</keyword>
<sequence length="84" mass="9571">MESRRGGHCLLAAFCHSLLFLTSSGWLIRRYLSSSTLSSPSRHRQLESDRLQTGSYSLPFPSITVAYICLFVRTDSQVTFHKNF</sequence>
<dbReference type="WBParaSite" id="BPAG_0000133801-mRNA-1">
    <property type="protein sequence ID" value="BPAG_0000133801-mRNA-1"/>
    <property type="gene ID" value="BPAG_0000133801"/>
</dbReference>
<proteinExistence type="predicted"/>
<evidence type="ECO:0000313" key="2">
    <source>
        <dbReference type="Proteomes" id="UP000278627"/>
    </source>
</evidence>
<dbReference type="Proteomes" id="UP000278627">
    <property type="component" value="Unassembled WGS sequence"/>
</dbReference>
<protein>
    <submittedName>
        <fullName evidence="3">Secreted protein</fullName>
    </submittedName>
</protein>
<reference evidence="1 2" key="2">
    <citation type="submission" date="2018-11" db="EMBL/GenBank/DDBJ databases">
        <authorList>
            <consortium name="Pathogen Informatics"/>
        </authorList>
    </citation>
    <scope>NUCLEOTIDE SEQUENCE [LARGE SCALE GENOMIC DNA]</scope>
</reference>
<dbReference type="AlphaFoldDB" id="A0A0N4SZV1"/>
<name>A0A0N4SZV1_BRUPA</name>
<accession>A0A0N4SZV1</accession>
<reference evidence="3" key="1">
    <citation type="submission" date="2017-02" db="UniProtKB">
        <authorList>
            <consortium name="WormBaseParasite"/>
        </authorList>
    </citation>
    <scope>IDENTIFICATION</scope>
</reference>